<dbReference type="Proteomes" id="UP001216907">
    <property type="component" value="Unassembled WGS sequence"/>
</dbReference>
<accession>A0ABT6FBA0</accession>
<dbReference type="RefSeq" id="WP_277861212.1">
    <property type="nucleotide sequence ID" value="NZ_JARRAG010000002.1"/>
</dbReference>
<keyword evidence="1" id="KW-1133">Transmembrane helix</keyword>
<proteinExistence type="predicted"/>
<keyword evidence="3" id="KW-1185">Reference proteome</keyword>
<comment type="caution">
    <text evidence="2">The sequence shown here is derived from an EMBL/GenBank/DDBJ whole genome shotgun (WGS) entry which is preliminary data.</text>
</comment>
<keyword evidence="1" id="KW-0812">Transmembrane</keyword>
<evidence type="ECO:0000313" key="3">
    <source>
        <dbReference type="Proteomes" id="UP001216907"/>
    </source>
</evidence>
<feature type="transmembrane region" description="Helical" evidence="1">
    <location>
        <begin position="18"/>
        <end position="36"/>
    </location>
</feature>
<sequence>MADSRKTKGGAGPPEGSGLGRAMWAIAVVAVGLALARGMEPMVLGAYGPLLALMLWLLYEAVIRRRRLEGFHYATAIVTAPAAGFLARQVAMGRFRPLGPAVRFGRWAAGDLGRHPRFSWIVEAAEFGAGGS</sequence>
<feature type="transmembrane region" description="Helical" evidence="1">
    <location>
        <begin position="71"/>
        <end position="87"/>
    </location>
</feature>
<evidence type="ECO:0000256" key="1">
    <source>
        <dbReference type="SAM" id="Phobius"/>
    </source>
</evidence>
<name>A0ABT6FBA0_9BACT</name>
<protein>
    <submittedName>
        <fullName evidence="2">Uncharacterized protein</fullName>
    </submittedName>
</protein>
<keyword evidence="1" id="KW-0472">Membrane</keyword>
<organism evidence="2 3">
    <name type="scientific">Paludisphaera mucosa</name>
    <dbReference type="NCBI Taxonomy" id="3030827"/>
    <lineage>
        <taxon>Bacteria</taxon>
        <taxon>Pseudomonadati</taxon>
        <taxon>Planctomycetota</taxon>
        <taxon>Planctomycetia</taxon>
        <taxon>Isosphaerales</taxon>
        <taxon>Isosphaeraceae</taxon>
        <taxon>Paludisphaera</taxon>
    </lineage>
</organism>
<dbReference type="EMBL" id="JARRAG010000002">
    <property type="protein sequence ID" value="MDG3004861.1"/>
    <property type="molecule type" value="Genomic_DNA"/>
</dbReference>
<reference evidence="2 3" key="1">
    <citation type="submission" date="2023-03" db="EMBL/GenBank/DDBJ databases">
        <title>Paludisphaera mucosa sp. nov. a novel planctomycete from northern fen.</title>
        <authorList>
            <person name="Ivanova A."/>
        </authorList>
    </citation>
    <scope>NUCLEOTIDE SEQUENCE [LARGE SCALE GENOMIC DNA]</scope>
    <source>
        <strain evidence="2 3">Pla2</strain>
    </source>
</reference>
<feature type="transmembrane region" description="Helical" evidence="1">
    <location>
        <begin position="43"/>
        <end position="59"/>
    </location>
</feature>
<gene>
    <name evidence="2" type="ORF">PZE19_13830</name>
</gene>
<evidence type="ECO:0000313" key="2">
    <source>
        <dbReference type="EMBL" id="MDG3004861.1"/>
    </source>
</evidence>